<evidence type="ECO:0000256" key="7">
    <source>
        <dbReference type="ARBA" id="ARBA00023136"/>
    </source>
</evidence>
<feature type="transmembrane region" description="Helical" evidence="8">
    <location>
        <begin position="321"/>
        <end position="346"/>
    </location>
</feature>
<reference evidence="10" key="1">
    <citation type="submission" date="2016-05" db="EMBL/GenBank/DDBJ databases">
        <authorList>
            <person name="Liu B."/>
            <person name="Wang J."/>
            <person name="Zhu Y."/>
            <person name="Liu G."/>
            <person name="Chen Q."/>
            <person name="Chen Z."/>
            <person name="Lan J."/>
            <person name="Che J."/>
            <person name="Ge C."/>
            <person name="Shi H."/>
            <person name="Pan Z."/>
            <person name="Liu X."/>
        </authorList>
    </citation>
    <scope>NUCLEOTIDE SEQUENCE [LARGE SCALE GENOMIC DNA]</scope>
    <source>
        <strain evidence="10">FJAT-27215</strain>
    </source>
</reference>
<evidence type="ECO:0000256" key="4">
    <source>
        <dbReference type="ARBA" id="ARBA00022475"/>
    </source>
</evidence>
<dbReference type="RefSeq" id="WP_065410695.1">
    <property type="nucleotide sequence ID" value="NZ_MAYT01000023.1"/>
</dbReference>
<evidence type="ECO:0000256" key="8">
    <source>
        <dbReference type="SAM" id="Phobius"/>
    </source>
</evidence>
<feature type="transmembrane region" description="Helical" evidence="8">
    <location>
        <begin position="138"/>
        <end position="157"/>
    </location>
</feature>
<feature type="transmembrane region" description="Helical" evidence="8">
    <location>
        <begin position="21"/>
        <end position="43"/>
    </location>
</feature>
<evidence type="ECO:0000256" key="3">
    <source>
        <dbReference type="ARBA" id="ARBA00022448"/>
    </source>
</evidence>
<dbReference type="AlphaFoldDB" id="A0A1B9ATM5"/>
<keyword evidence="3" id="KW-0813">Transport</keyword>
<name>A0A1B9ATM5_9BACI</name>
<accession>A0A1B9ATM5</accession>
<feature type="transmembrane region" description="Helical" evidence="8">
    <location>
        <begin position="257"/>
        <end position="284"/>
    </location>
</feature>
<keyword evidence="4" id="KW-1003">Cell membrane</keyword>
<gene>
    <name evidence="9" type="ORF">A8F95_08310</name>
</gene>
<organism evidence="9 10">
    <name type="scientific">Pseudobacillus wudalianchiensis</name>
    <dbReference type="NCBI Taxonomy" id="1743143"/>
    <lineage>
        <taxon>Bacteria</taxon>
        <taxon>Bacillati</taxon>
        <taxon>Bacillota</taxon>
        <taxon>Bacilli</taxon>
        <taxon>Bacillales</taxon>
        <taxon>Bacillaceae</taxon>
        <taxon>Pseudobacillus</taxon>
    </lineage>
</organism>
<keyword evidence="7 8" id="KW-0472">Membrane</keyword>
<evidence type="ECO:0000256" key="6">
    <source>
        <dbReference type="ARBA" id="ARBA00022989"/>
    </source>
</evidence>
<dbReference type="GO" id="GO:0005886">
    <property type="term" value="C:plasma membrane"/>
    <property type="evidence" value="ECO:0007669"/>
    <property type="project" value="UniProtKB-SubCell"/>
</dbReference>
<feature type="transmembrane region" description="Helical" evidence="8">
    <location>
        <begin position="77"/>
        <end position="98"/>
    </location>
</feature>
<comment type="caution">
    <text evidence="9">The sequence shown here is derived from an EMBL/GenBank/DDBJ whole genome shotgun (WGS) entry which is preliminary data.</text>
</comment>
<dbReference type="FunFam" id="1.10.3470.10:FF:000001">
    <property type="entry name" value="Vitamin B12 ABC transporter permease BtuC"/>
    <property type="match status" value="1"/>
</dbReference>
<dbReference type="Gene3D" id="1.10.3470.10">
    <property type="entry name" value="ABC transporter involved in vitamin B12 uptake, BtuC"/>
    <property type="match status" value="1"/>
</dbReference>
<dbReference type="EMBL" id="MAYT01000023">
    <property type="protein sequence ID" value="OCA87246.1"/>
    <property type="molecule type" value="Genomic_DNA"/>
</dbReference>
<dbReference type="Pfam" id="PF01032">
    <property type="entry name" value="FecCD"/>
    <property type="match status" value="1"/>
</dbReference>
<dbReference type="InterPro" id="IPR000522">
    <property type="entry name" value="ABC_transptr_permease_BtuC"/>
</dbReference>
<dbReference type="GO" id="GO:0033214">
    <property type="term" value="P:siderophore-iron import into cell"/>
    <property type="evidence" value="ECO:0007669"/>
    <property type="project" value="TreeGrafter"/>
</dbReference>
<protein>
    <submittedName>
        <fullName evidence="9">Iron ABC transporter permease</fullName>
    </submittedName>
</protein>
<keyword evidence="5 8" id="KW-0812">Transmembrane</keyword>
<dbReference type="Proteomes" id="UP000092578">
    <property type="component" value="Unassembled WGS sequence"/>
</dbReference>
<evidence type="ECO:0000256" key="5">
    <source>
        <dbReference type="ARBA" id="ARBA00022692"/>
    </source>
</evidence>
<evidence type="ECO:0000256" key="2">
    <source>
        <dbReference type="ARBA" id="ARBA00007935"/>
    </source>
</evidence>
<dbReference type="SUPFAM" id="SSF81345">
    <property type="entry name" value="ABC transporter involved in vitamin B12 uptake, BtuC"/>
    <property type="match status" value="1"/>
</dbReference>
<feature type="transmembrane region" description="Helical" evidence="8">
    <location>
        <begin position="169"/>
        <end position="194"/>
    </location>
</feature>
<comment type="similarity">
    <text evidence="2">Belongs to the binding-protein-dependent transport system permease family. FecCD subfamily.</text>
</comment>
<keyword evidence="6 8" id="KW-1133">Transmembrane helix</keyword>
<keyword evidence="10" id="KW-1185">Reference proteome</keyword>
<dbReference type="InterPro" id="IPR037294">
    <property type="entry name" value="ABC_BtuC-like"/>
</dbReference>
<feature type="transmembrane region" description="Helical" evidence="8">
    <location>
        <begin position="214"/>
        <end position="236"/>
    </location>
</feature>
<evidence type="ECO:0000313" key="10">
    <source>
        <dbReference type="Proteomes" id="UP000092578"/>
    </source>
</evidence>
<feature type="transmembrane region" description="Helical" evidence="8">
    <location>
        <begin position="296"/>
        <end position="314"/>
    </location>
</feature>
<dbReference type="PANTHER" id="PTHR30472:SF24">
    <property type="entry name" value="FERRIC ENTEROBACTIN TRANSPORT SYSTEM PERMEASE PROTEIN FEPG"/>
    <property type="match status" value="1"/>
</dbReference>
<comment type="subcellular location">
    <subcellularLocation>
        <location evidence="1">Cell membrane</location>
        <topology evidence="1">Multi-pass membrane protein</topology>
    </subcellularLocation>
</comment>
<dbReference type="GO" id="GO:0022857">
    <property type="term" value="F:transmembrane transporter activity"/>
    <property type="evidence" value="ECO:0007669"/>
    <property type="project" value="InterPro"/>
</dbReference>
<sequence length="351" mass="37635">MKKYLSLRLGKGTISFLLDRKAIWINAAFIFLLLSVFLIGTGMGEQFLYPWRVLTILLGQGDAFEQLIVNSFRMPRILIALLVGMSLAAAGAILQAVVRNPLASPDIIGVTGGASVAVVLFLVVFTDRSNALTVSIHWLPLSAFIGASIVTLLLYLLAWKDGLSPIRLVLIGVGMWALMKSLTTLFMILGPIHQASQANVWITGSVYGSSWKNVWILAPTTVTLLIIVLVMIRHINIQELGEGIATGVGSYVQKQRFLLLLISSALTGSAVAFGGGIGFVGLMAPHIARRLVGSSFGALLPLSAIIGAILVVTADSIGRTFFLPVEVPAGVFTAALGAPYFIYLLYRQRNA</sequence>
<dbReference type="CDD" id="cd06550">
    <property type="entry name" value="TM_ABC_iron-siderophores_like"/>
    <property type="match status" value="1"/>
</dbReference>
<evidence type="ECO:0000313" key="9">
    <source>
        <dbReference type="EMBL" id="OCA87246.1"/>
    </source>
</evidence>
<dbReference type="PANTHER" id="PTHR30472">
    <property type="entry name" value="FERRIC ENTEROBACTIN TRANSPORT SYSTEM PERMEASE PROTEIN"/>
    <property type="match status" value="1"/>
</dbReference>
<evidence type="ECO:0000256" key="1">
    <source>
        <dbReference type="ARBA" id="ARBA00004651"/>
    </source>
</evidence>
<feature type="transmembrane region" description="Helical" evidence="8">
    <location>
        <begin position="107"/>
        <end position="126"/>
    </location>
</feature>
<proteinExistence type="inferred from homology"/>